<accession>F2NQV8</accession>
<dbReference type="KEGG" id="mhd:Marky_1587"/>
<dbReference type="SUPFAM" id="SSF53850">
    <property type="entry name" value="Periplasmic binding protein-like II"/>
    <property type="match status" value="1"/>
</dbReference>
<dbReference type="NCBIfam" id="TIGR02122">
    <property type="entry name" value="TRAP_TAXI"/>
    <property type="match status" value="1"/>
</dbReference>
<name>F2NQV8_MARHT</name>
<dbReference type="STRING" id="869210.Marky_1587"/>
<dbReference type="OrthoDB" id="9776669at2"/>
<evidence type="ECO:0000313" key="2">
    <source>
        <dbReference type="EMBL" id="AEB12322.1"/>
    </source>
</evidence>
<gene>
    <name evidence="2" type="ordered locus">Marky_1587</name>
</gene>
<feature type="signal peptide" evidence="1">
    <location>
        <begin position="1"/>
        <end position="22"/>
    </location>
</feature>
<sequence>MKLGMRSVVALGLLLLGGVAGAQVTRISIATGGTGGIYFPLGGGMAKVWTDFVEGVEATAEVTGASVENVRLVVLDEAQVALGTGNVVFQAYAGTGRFEGKPQPILAIGAMYPNALQIATLSSTGIRRIADLKGKRVSVGAPGSGTEVMTKSVLEVLGVTYADFAQLQRLSFAENVNALKDGAIDAGSWSVGLGASSLVDLATTRDMELVCMTPEEQQKVQEAFSYYAPFTIPAGTYPGVDYDCPTVQVANVLFVHRDADPELVYQLTRALYEHKDALEQIHPVAQIISPEYALNSTPIPFHPGALRYYEELGLEVPAALKPER</sequence>
<dbReference type="Gene3D" id="3.40.190.10">
    <property type="entry name" value="Periplasmic binding protein-like II"/>
    <property type="match status" value="2"/>
</dbReference>
<organism evidence="2 3">
    <name type="scientific">Marinithermus hydrothermalis (strain DSM 14884 / JCM 11576 / T1)</name>
    <dbReference type="NCBI Taxonomy" id="869210"/>
    <lineage>
        <taxon>Bacteria</taxon>
        <taxon>Thermotogati</taxon>
        <taxon>Deinococcota</taxon>
        <taxon>Deinococci</taxon>
        <taxon>Thermales</taxon>
        <taxon>Thermaceae</taxon>
        <taxon>Marinithermus</taxon>
    </lineage>
</organism>
<evidence type="ECO:0000256" key="1">
    <source>
        <dbReference type="SAM" id="SignalP"/>
    </source>
</evidence>
<keyword evidence="1" id="KW-0732">Signal</keyword>
<feature type="chain" id="PRO_5003282806" evidence="1">
    <location>
        <begin position="23"/>
        <end position="324"/>
    </location>
</feature>
<dbReference type="CDD" id="cd13569">
    <property type="entry name" value="PBP2_TAXI_TRAP_like_1"/>
    <property type="match status" value="1"/>
</dbReference>
<evidence type="ECO:0000313" key="3">
    <source>
        <dbReference type="Proteomes" id="UP000007030"/>
    </source>
</evidence>
<dbReference type="EMBL" id="CP002630">
    <property type="protein sequence ID" value="AEB12322.1"/>
    <property type="molecule type" value="Genomic_DNA"/>
</dbReference>
<protein>
    <submittedName>
        <fullName evidence="2">TRAP transporter solute receptor, TAXI family</fullName>
    </submittedName>
</protein>
<dbReference type="Proteomes" id="UP000007030">
    <property type="component" value="Chromosome"/>
</dbReference>
<dbReference type="InterPro" id="IPR011852">
    <property type="entry name" value="TRAP_TAXI"/>
</dbReference>
<reference evidence="2 3" key="1">
    <citation type="journal article" date="2012" name="Stand. Genomic Sci.">
        <title>Complete genome sequence of the aerobic, heterotroph Marinithermus hydrothermalis type strain (T1(T)) from a deep-sea hydrothermal vent chimney.</title>
        <authorList>
            <person name="Copeland A."/>
            <person name="Gu W."/>
            <person name="Yasawong M."/>
            <person name="Lapidus A."/>
            <person name="Lucas S."/>
            <person name="Deshpande S."/>
            <person name="Pagani I."/>
            <person name="Tapia R."/>
            <person name="Cheng J.F."/>
            <person name="Goodwin L.A."/>
            <person name="Pitluck S."/>
            <person name="Liolios K."/>
            <person name="Ivanova N."/>
            <person name="Mavromatis K."/>
            <person name="Mikhailova N."/>
            <person name="Pati A."/>
            <person name="Chen A."/>
            <person name="Palaniappan K."/>
            <person name="Land M."/>
            <person name="Pan C."/>
            <person name="Brambilla E.M."/>
            <person name="Rohde M."/>
            <person name="Tindall B.J."/>
            <person name="Sikorski J."/>
            <person name="Goker M."/>
            <person name="Detter J.C."/>
            <person name="Bristow J."/>
            <person name="Eisen J.A."/>
            <person name="Markowitz V."/>
            <person name="Hugenholtz P."/>
            <person name="Kyrpides N.C."/>
            <person name="Klenk H.P."/>
            <person name="Woyke T."/>
        </authorList>
    </citation>
    <scope>NUCLEOTIDE SEQUENCE [LARGE SCALE GENOMIC DNA]</scope>
    <source>
        <strain evidence="3">DSM 14884 / JCM 11576 / T1</strain>
    </source>
</reference>
<dbReference type="PANTHER" id="PTHR42941:SF1">
    <property type="entry name" value="SLL1037 PROTEIN"/>
    <property type="match status" value="1"/>
</dbReference>
<dbReference type="Pfam" id="PF16868">
    <property type="entry name" value="NMT1_3"/>
    <property type="match status" value="1"/>
</dbReference>
<proteinExistence type="predicted"/>
<keyword evidence="2" id="KW-0675">Receptor</keyword>
<keyword evidence="3" id="KW-1185">Reference proteome</keyword>
<dbReference type="AlphaFoldDB" id="F2NQV8"/>
<dbReference type="PANTHER" id="PTHR42941">
    <property type="entry name" value="SLL1037 PROTEIN"/>
    <property type="match status" value="1"/>
</dbReference>
<dbReference type="HOGENOM" id="CLU_033215_4_1_0"/>
<dbReference type="eggNOG" id="COG2358">
    <property type="taxonomic scope" value="Bacteria"/>
</dbReference>